<reference evidence="2 3" key="1">
    <citation type="submission" date="2013-02" db="EMBL/GenBank/DDBJ databases">
        <title>The Genome Sequence of Enterococcus pallens BAA-351.</title>
        <authorList>
            <consortium name="The Broad Institute Genome Sequencing Platform"/>
            <consortium name="The Broad Institute Genome Sequencing Center for Infectious Disease"/>
            <person name="Earl A.M."/>
            <person name="Gilmore M.S."/>
            <person name="Lebreton F."/>
            <person name="Walker B."/>
            <person name="Young S.K."/>
            <person name="Zeng Q."/>
            <person name="Gargeya S."/>
            <person name="Fitzgerald M."/>
            <person name="Haas B."/>
            <person name="Abouelleil A."/>
            <person name="Alvarado L."/>
            <person name="Arachchi H.M."/>
            <person name="Berlin A.M."/>
            <person name="Chapman S.B."/>
            <person name="Dewar J."/>
            <person name="Goldberg J."/>
            <person name="Griggs A."/>
            <person name="Gujja S."/>
            <person name="Hansen M."/>
            <person name="Howarth C."/>
            <person name="Imamovic A."/>
            <person name="Larimer J."/>
            <person name="McCowan C."/>
            <person name="Murphy C."/>
            <person name="Neiman D."/>
            <person name="Pearson M."/>
            <person name="Priest M."/>
            <person name="Roberts A."/>
            <person name="Saif S."/>
            <person name="Shea T."/>
            <person name="Sisk P."/>
            <person name="Sykes S."/>
            <person name="Wortman J."/>
            <person name="Nusbaum C."/>
            <person name="Birren B."/>
        </authorList>
    </citation>
    <scope>NUCLEOTIDE SEQUENCE [LARGE SCALE GENOMIC DNA]</scope>
    <source>
        <strain evidence="2 3">ATCC BAA-351</strain>
    </source>
</reference>
<dbReference type="HOGENOM" id="CLU_046006_10_2_9"/>
<gene>
    <name evidence="2" type="ORF">UAU_03892</name>
</gene>
<proteinExistence type="predicted"/>
<dbReference type="EMBL" id="AJAQ01000036">
    <property type="protein sequence ID" value="EOH90063.1"/>
    <property type="molecule type" value="Genomic_DNA"/>
</dbReference>
<dbReference type="PROSITE" id="PS51819">
    <property type="entry name" value="VOC"/>
    <property type="match status" value="1"/>
</dbReference>
<dbReference type="PANTHER" id="PTHR36437">
    <property type="entry name" value="GLYOXALASE/BLEOMYCIN RESISTANCE PROTEIN/DIOXYGENASE"/>
    <property type="match status" value="1"/>
</dbReference>
<dbReference type="Gene3D" id="3.10.180.10">
    <property type="entry name" value="2,3-Dihydroxybiphenyl 1,2-Dioxygenase, domain 1"/>
    <property type="match status" value="1"/>
</dbReference>
<dbReference type="PATRIC" id="fig|1158607.3.peg.3873"/>
<name>R2Q411_9ENTE</name>
<comment type="caution">
    <text evidence="2">The sequence shown here is derived from an EMBL/GenBank/DDBJ whole genome shotgun (WGS) entry which is preliminary data.</text>
</comment>
<evidence type="ECO:0000313" key="2">
    <source>
        <dbReference type="EMBL" id="EOH90063.1"/>
    </source>
</evidence>
<dbReference type="eggNOG" id="COG0346">
    <property type="taxonomic scope" value="Bacteria"/>
</dbReference>
<dbReference type="InterPro" id="IPR037523">
    <property type="entry name" value="VOC_core"/>
</dbReference>
<dbReference type="InterPro" id="IPR004360">
    <property type="entry name" value="Glyas_Fos-R_dOase_dom"/>
</dbReference>
<dbReference type="InterPro" id="IPR029068">
    <property type="entry name" value="Glyas_Bleomycin-R_OHBP_Dase"/>
</dbReference>
<keyword evidence="3" id="KW-1185">Reference proteome</keyword>
<dbReference type="OrthoDB" id="9803079at2"/>
<protein>
    <recommendedName>
        <fullName evidence="1">VOC domain-containing protein</fullName>
    </recommendedName>
</protein>
<evidence type="ECO:0000259" key="1">
    <source>
        <dbReference type="PROSITE" id="PS51819"/>
    </source>
</evidence>
<dbReference type="Proteomes" id="UP000013782">
    <property type="component" value="Unassembled WGS sequence"/>
</dbReference>
<evidence type="ECO:0000313" key="3">
    <source>
        <dbReference type="Proteomes" id="UP000013782"/>
    </source>
</evidence>
<dbReference type="Pfam" id="PF00903">
    <property type="entry name" value="Glyoxalase"/>
    <property type="match status" value="1"/>
</dbReference>
<dbReference type="SUPFAM" id="SSF54593">
    <property type="entry name" value="Glyoxalase/Bleomycin resistance protein/Dihydroxybiphenyl dioxygenase"/>
    <property type="match status" value="1"/>
</dbReference>
<sequence>MFNDQLKVILYAQDVKKASEFWQSLGFVEISLDEIDGSVVAELAVTKTSGTHLVIYDRQFVETNSGETVESSPALIFSSDDVLALYKKLKASNIQVGDVAQIGEEYVFNFVDVDGNYFVVSGK</sequence>
<dbReference type="STRING" id="160454.RV10_GL002121"/>
<accession>R2Q411</accession>
<dbReference type="PANTHER" id="PTHR36437:SF2">
    <property type="entry name" value="GLYOXALASE_BLEOMYCIN RESISTANCE PROTEIN_DIOXYGENASE"/>
    <property type="match status" value="1"/>
</dbReference>
<organism evidence="2 3">
    <name type="scientific">Enterococcus pallens ATCC BAA-351</name>
    <dbReference type="NCBI Taxonomy" id="1158607"/>
    <lineage>
        <taxon>Bacteria</taxon>
        <taxon>Bacillati</taxon>
        <taxon>Bacillota</taxon>
        <taxon>Bacilli</taxon>
        <taxon>Lactobacillales</taxon>
        <taxon>Enterococcaceae</taxon>
        <taxon>Enterococcus</taxon>
    </lineage>
</organism>
<feature type="domain" description="VOC" evidence="1">
    <location>
        <begin position="2"/>
        <end position="123"/>
    </location>
</feature>
<dbReference type="AlphaFoldDB" id="R2Q411"/>
<dbReference type="RefSeq" id="WP_010758839.1">
    <property type="nucleotide sequence ID" value="NZ_ASWD01000005.1"/>
</dbReference>